<gene>
    <name evidence="2" type="ORF">HKI87_08g52580</name>
</gene>
<feature type="region of interest" description="Disordered" evidence="1">
    <location>
        <begin position="1"/>
        <end position="20"/>
    </location>
</feature>
<proteinExistence type="predicted"/>
<evidence type="ECO:0000313" key="2">
    <source>
        <dbReference type="EMBL" id="WZN63707.1"/>
    </source>
</evidence>
<name>A0AAX4PCH7_9CHLO</name>
<dbReference type="EMBL" id="CP151508">
    <property type="protein sequence ID" value="WZN63707.1"/>
    <property type="molecule type" value="Genomic_DNA"/>
</dbReference>
<protein>
    <submittedName>
        <fullName evidence="2">Uncharacterized protein</fullName>
    </submittedName>
</protein>
<sequence length="359" mass="40008">MAAAPSREKPDRAQHPHESTSVRELTWNFVKETARTCEDEVVGIVLGVSVARRRVFVAPGRRAGQKRFSSAIGSATDWKVVLGSFKSNCVHTFIVESHNMRSFVKSGAIVSLNLSIGGSRGASRGRELRLVRHYRPPSHTGTTVSERDALAAWARPLFHMRLGHVDGIIHAPLSALTVLKARVVRVGSVELRVRTRRQREVENAGRKMGREEGDAIAALIDVAELNFEIDDLTGRAWCDCGGEAATALLRSADPRTFDELCAVCRDALRHHGREEFRLVLRNHRLEVKNLPMASYPEQHGAAKMVFWLADRLGNADSVNFLCRREGKEGDRLRVLHWDKPSSLHECVKHQALDQGSSVR</sequence>
<accession>A0AAX4PCH7</accession>
<keyword evidence="3" id="KW-1185">Reference proteome</keyword>
<evidence type="ECO:0000313" key="3">
    <source>
        <dbReference type="Proteomes" id="UP001472866"/>
    </source>
</evidence>
<dbReference type="AlphaFoldDB" id="A0AAX4PCH7"/>
<dbReference type="Proteomes" id="UP001472866">
    <property type="component" value="Chromosome 08"/>
</dbReference>
<evidence type="ECO:0000256" key="1">
    <source>
        <dbReference type="SAM" id="MobiDB-lite"/>
    </source>
</evidence>
<organism evidence="2 3">
    <name type="scientific">Chloropicon roscoffensis</name>
    <dbReference type="NCBI Taxonomy" id="1461544"/>
    <lineage>
        <taxon>Eukaryota</taxon>
        <taxon>Viridiplantae</taxon>
        <taxon>Chlorophyta</taxon>
        <taxon>Chloropicophyceae</taxon>
        <taxon>Chloropicales</taxon>
        <taxon>Chloropicaceae</taxon>
        <taxon>Chloropicon</taxon>
    </lineage>
</organism>
<reference evidence="2 3" key="1">
    <citation type="submission" date="2024-03" db="EMBL/GenBank/DDBJ databases">
        <title>Complete genome sequence of the green alga Chloropicon roscoffensis RCC1871.</title>
        <authorList>
            <person name="Lemieux C."/>
            <person name="Pombert J.-F."/>
            <person name="Otis C."/>
            <person name="Turmel M."/>
        </authorList>
    </citation>
    <scope>NUCLEOTIDE SEQUENCE [LARGE SCALE GENOMIC DNA]</scope>
    <source>
        <strain evidence="2 3">RCC1871</strain>
    </source>
</reference>